<reference evidence="2 3" key="2">
    <citation type="submission" date="2019-01" db="EMBL/GenBank/DDBJ databases">
        <title>The decoding of complex shrimp genome reveals the adaptation for benthos swimmer, frequently molting mechanism and breeding impact on genome.</title>
        <authorList>
            <person name="Sun Y."/>
            <person name="Gao Y."/>
            <person name="Yu Y."/>
        </authorList>
    </citation>
    <scope>NUCLEOTIDE SEQUENCE [LARGE SCALE GENOMIC DNA]</scope>
    <source>
        <tissue evidence="2">Muscle</tissue>
    </source>
</reference>
<dbReference type="PROSITE" id="PS50835">
    <property type="entry name" value="IG_LIKE"/>
    <property type="match status" value="1"/>
</dbReference>
<dbReference type="PANTHER" id="PTHR21261:SF15">
    <property type="entry name" value="BEATEN PATH IIIA, ISOFORM D-RELATED"/>
    <property type="match status" value="1"/>
</dbReference>
<dbReference type="OrthoDB" id="547680at2759"/>
<sequence length="328" mass="35726">MSADAREDMQILGLWRTLLLDNFCWRGPRGAGPLWALVYEREGAAAAIGKGDKKIPSKSSTMTSLSGQPCMHRLCPLASSGPFYSRHHHRLLLYLLLVLSWKTTVLTGAKGVSVHNVTVPTPGIAGEAARLECHWSPGSKGFYSVRWYKDGEQFYSFIPRNRPEVKVDHNLPGVTVFLSESNEYVVTLRKIDLASQGIYRCEVMSEAPTFQTSFASANLTVVDVPEAPQLTGLQDKYTVGDTLHVNCTARDSHPAARITFRVNGSFIHPSSGRVTEFPTEGGVASGNPYALSTTSSQLSLPLGEHHVPAVTVLCRAEVLSVARANSTT</sequence>
<reference evidence="2 3" key="1">
    <citation type="submission" date="2018-04" db="EMBL/GenBank/DDBJ databases">
        <authorList>
            <person name="Zhang X."/>
            <person name="Yuan J."/>
            <person name="Li F."/>
            <person name="Xiang J."/>
        </authorList>
    </citation>
    <scope>NUCLEOTIDE SEQUENCE [LARGE SCALE GENOMIC DNA]</scope>
    <source>
        <tissue evidence="2">Muscle</tissue>
    </source>
</reference>
<gene>
    <name evidence="2" type="ORF">C7M84_016164</name>
</gene>
<dbReference type="PANTHER" id="PTHR21261">
    <property type="entry name" value="BEAT PROTEIN"/>
    <property type="match status" value="1"/>
</dbReference>
<comment type="caution">
    <text evidence="2">The sequence shown here is derived from an EMBL/GenBank/DDBJ whole genome shotgun (WGS) entry which is preliminary data.</text>
</comment>
<organism evidence="2 3">
    <name type="scientific">Penaeus vannamei</name>
    <name type="common">Whiteleg shrimp</name>
    <name type="synonym">Litopenaeus vannamei</name>
    <dbReference type="NCBI Taxonomy" id="6689"/>
    <lineage>
        <taxon>Eukaryota</taxon>
        <taxon>Metazoa</taxon>
        <taxon>Ecdysozoa</taxon>
        <taxon>Arthropoda</taxon>
        <taxon>Crustacea</taxon>
        <taxon>Multicrustacea</taxon>
        <taxon>Malacostraca</taxon>
        <taxon>Eumalacostraca</taxon>
        <taxon>Eucarida</taxon>
        <taxon>Decapoda</taxon>
        <taxon>Dendrobranchiata</taxon>
        <taxon>Penaeoidea</taxon>
        <taxon>Penaeidae</taxon>
        <taxon>Penaeus</taxon>
    </lineage>
</organism>
<feature type="domain" description="Ig-like" evidence="1">
    <location>
        <begin position="126"/>
        <end position="220"/>
    </location>
</feature>
<dbReference type="InterPro" id="IPR013106">
    <property type="entry name" value="Ig_V-set"/>
</dbReference>
<dbReference type="InterPro" id="IPR013783">
    <property type="entry name" value="Ig-like_fold"/>
</dbReference>
<proteinExistence type="predicted"/>
<keyword evidence="3" id="KW-1185">Reference proteome</keyword>
<dbReference type="STRING" id="6689.A0A423SNM6"/>
<evidence type="ECO:0000313" key="3">
    <source>
        <dbReference type="Proteomes" id="UP000283509"/>
    </source>
</evidence>
<dbReference type="InterPro" id="IPR007110">
    <property type="entry name" value="Ig-like_dom"/>
</dbReference>
<dbReference type="Proteomes" id="UP000283509">
    <property type="component" value="Unassembled WGS sequence"/>
</dbReference>
<feature type="non-terminal residue" evidence="2">
    <location>
        <position position="328"/>
    </location>
</feature>
<evidence type="ECO:0000313" key="2">
    <source>
        <dbReference type="EMBL" id="ROT65848.1"/>
    </source>
</evidence>
<dbReference type="InterPro" id="IPR036179">
    <property type="entry name" value="Ig-like_dom_sf"/>
</dbReference>
<evidence type="ECO:0000259" key="1">
    <source>
        <dbReference type="PROSITE" id="PS50835"/>
    </source>
</evidence>
<name>A0A423SNM6_PENVA</name>
<accession>A0A423SNM6</accession>
<dbReference type="Pfam" id="PF07686">
    <property type="entry name" value="V-set"/>
    <property type="match status" value="1"/>
</dbReference>
<dbReference type="Gene3D" id="2.60.40.10">
    <property type="entry name" value="Immunoglobulins"/>
    <property type="match status" value="2"/>
</dbReference>
<dbReference type="SUPFAM" id="SSF48726">
    <property type="entry name" value="Immunoglobulin"/>
    <property type="match status" value="2"/>
</dbReference>
<dbReference type="CDD" id="cd00096">
    <property type="entry name" value="Ig"/>
    <property type="match status" value="1"/>
</dbReference>
<dbReference type="AlphaFoldDB" id="A0A423SNM6"/>
<dbReference type="EMBL" id="QCYY01003027">
    <property type="protein sequence ID" value="ROT65848.1"/>
    <property type="molecule type" value="Genomic_DNA"/>
</dbReference>
<protein>
    <submittedName>
        <fullName evidence="2">Cell adhesion molecule 3</fullName>
    </submittedName>
</protein>